<dbReference type="EMBL" id="BIFS01000001">
    <property type="protein sequence ID" value="GCE19725.1"/>
    <property type="molecule type" value="Genomic_DNA"/>
</dbReference>
<accession>A0A402AL21</accession>
<keyword evidence="2" id="KW-1185">Reference proteome</keyword>
<dbReference type="InterPro" id="IPR036134">
    <property type="entry name" value="Crypto/Photolyase_FAD-like_sf"/>
</dbReference>
<protein>
    <submittedName>
        <fullName evidence="1">Uncharacterized protein</fullName>
    </submittedName>
</protein>
<name>A0A402AL21_9CHLR</name>
<reference evidence="2" key="1">
    <citation type="submission" date="2018-12" db="EMBL/GenBank/DDBJ databases">
        <title>Tengunoibacter tsumagoiensis gen. nov., sp. nov., Dictyobacter kobayashii sp. nov., D. alpinus sp. nov., and D. joshuensis sp. nov. and description of Dictyobacteraceae fam. nov. within the order Ktedonobacterales isolated from Tengu-no-mugimeshi.</title>
        <authorList>
            <person name="Wang C.M."/>
            <person name="Zheng Y."/>
            <person name="Sakai Y."/>
            <person name="Toyoda A."/>
            <person name="Minakuchi Y."/>
            <person name="Abe K."/>
            <person name="Yokota A."/>
            <person name="Yabe S."/>
        </authorList>
    </citation>
    <scope>NUCLEOTIDE SEQUENCE [LARGE SCALE GENOMIC DNA]</scope>
    <source>
        <strain evidence="2">Uno11</strain>
    </source>
</reference>
<evidence type="ECO:0000313" key="1">
    <source>
        <dbReference type="EMBL" id="GCE19725.1"/>
    </source>
</evidence>
<organism evidence="1 2">
    <name type="scientific">Dictyobacter kobayashii</name>
    <dbReference type="NCBI Taxonomy" id="2014872"/>
    <lineage>
        <taxon>Bacteria</taxon>
        <taxon>Bacillati</taxon>
        <taxon>Chloroflexota</taxon>
        <taxon>Ktedonobacteria</taxon>
        <taxon>Ktedonobacterales</taxon>
        <taxon>Dictyobacteraceae</taxon>
        <taxon>Dictyobacter</taxon>
    </lineage>
</organism>
<dbReference type="GO" id="GO:0000719">
    <property type="term" value="P:photoreactive repair"/>
    <property type="evidence" value="ECO:0007669"/>
    <property type="project" value="TreeGrafter"/>
</dbReference>
<dbReference type="PANTHER" id="PTHR10211">
    <property type="entry name" value="DEOXYRIBODIPYRIMIDINE PHOTOLYASE"/>
    <property type="match status" value="1"/>
</dbReference>
<dbReference type="InterPro" id="IPR052219">
    <property type="entry name" value="Photolyase_Class-2"/>
</dbReference>
<comment type="caution">
    <text evidence="1">The sequence shown here is derived from an EMBL/GenBank/DDBJ whole genome shotgun (WGS) entry which is preliminary data.</text>
</comment>
<dbReference type="Gene3D" id="1.10.579.10">
    <property type="entry name" value="DNA Cyclobutane Dipyrimidine Photolyase, subunit A, domain 3"/>
    <property type="match status" value="1"/>
</dbReference>
<dbReference type="SUPFAM" id="SSF48173">
    <property type="entry name" value="Cryptochrome/photolyase FAD-binding domain"/>
    <property type="match status" value="1"/>
</dbReference>
<dbReference type="Proteomes" id="UP000287188">
    <property type="component" value="Unassembled WGS sequence"/>
</dbReference>
<proteinExistence type="predicted"/>
<gene>
    <name evidence="1" type="ORF">KDK_35250</name>
</gene>
<dbReference type="PANTHER" id="PTHR10211:SF0">
    <property type="entry name" value="DEOXYRIBODIPYRIMIDINE PHOTO-LYASE"/>
    <property type="match status" value="1"/>
</dbReference>
<dbReference type="GO" id="GO:0003904">
    <property type="term" value="F:deoxyribodipyrimidine photo-lyase activity"/>
    <property type="evidence" value="ECO:0007669"/>
    <property type="project" value="TreeGrafter"/>
</dbReference>
<sequence length="69" mass="8041">MNDKYELDGRDASGYVGINWAIGGLHDRPWKERPIFGLIRYMSADGMKRKFDTAGYIYKYGNHPFKKSH</sequence>
<evidence type="ECO:0000313" key="2">
    <source>
        <dbReference type="Proteomes" id="UP000287188"/>
    </source>
</evidence>
<dbReference type="AlphaFoldDB" id="A0A402AL21"/>
<dbReference type="RefSeq" id="WP_126551546.1">
    <property type="nucleotide sequence ID" value="NZ_BIFS01000001.1"/>
</dbReference>
<dbReference type="OrthoDB" id="9772484at2"/>